<accession>A0A1H5VSQ2</accession>
<feature type="signal peptide" evidence="1">
    <location>
        <begin position="1"/>
        <end position="20"/>
    </location>
</feature>
<name>A0A1H5VSQ2_9RHOB</name>
<dbReference type="Gene3D" id="1.25.40.10">
    <property type="entry name" value="Tetratricopeptide repeat domain"/>
    <property type="match status" value="1"/>
</dbReference>
<dbReference type="SUPFAM" id="SSF81901">
    <property type="entry name" value="HCP-like"/>
    <property type="match status" value="1"/>
</dbReference>
<dbReference type="SMART" id="SM00671">
    <property type="entry name" value="SEL1"/>
    <property type="match status" value="2"/>
</dbReference>
<dbReference type="RefSeq" id="WP_103909523.1">
    <property type="nucleotide sequence ID" value="NZ_FNUZ01000002.1"/>
</dbReference>
<evidence type="ECO:0000313" key="3">
    <source>
        <dbReference type="Proteomes" id="UP000236752"/>
    </source>
</evidence>
<reference evidence="2 3" key="1">
    <citation type="submission" date="2016-10" db="EMBL/GenBank/DDBJ databases">
        <authorList>
            <person name="de Groot N.N."/>
        </authorList>
    </citation>
    <scope>NUCLEOTIDE SEQUENCE [LARGE SCALE GENOMIC DNA]</scope>
    <source>
        <strain evidence="2 3">DSM 26915</strain>
    </source>
</reference>
<keyword evidence="3" id="KW-1185">Reference proteome</keyword>
<protein>
    <recommendedName>
        <fullName evidence="4">Sel1 repeat-containing protein</fullName>
    </recommendedName>
</protein>
<dbReference type="InterPro" id="IPR011990">
    <property type="entry name" value="TPR-like_helical_dom_sf"/>
</dbReference>
<proteinExistence type="predicted"/>
<sequence>MKALLNSALLAALTTAPAFADKLDPEWATPRAYYIKKSTAACAGDEDAFAELFDAATQGYNPVAMTSLAWMISPNQDCAFVRHNAEEWVGFVRRGAEAGYPVAMKNYGNLMLQGEYVPENKVFGLTMLRFAAKEGHATAAADLALIFYEGLYGIPENMELAVAYAEKANDLGITGPLAERMDEITYTGAWCGAFGCDDAD</sequence>
<dbReference type="EMBL" id="FNUZ01000002">
    <property type="protein sequence ID" value="SEF89557.1"/>
    <property type="molecule type" value="Genomic_DNA"/>
</dbReference>
<organism evidence="2 3">
    <name type="scientific">Thalassococcus halodurans</name>
    <dbReference type="NCBI Taxonomy" id="373675"/>
    <lineage>
        <taxon>Bacteria</taxon>
        <taxon>Pseudomonadati</taxon>
        <taxon>Pseudomonadota</taxon>
        <taxon>Alphaproteobacteria</taxon>
        <taxon>Rhodobacterales</taxon>
        <taxon>Roseobacteraceae</taxon>
        <taxon>Thalassococcus</taxon>
    </lineage>
</organism>
<dbReference type="InterPro" id="IPR006597">
    <property type="entry name" value="Sel1-like"/>
</dbReference>
<feature type="chain" id="PRO_5009287555" description="Sel1 repeat-containing protein" evidence="1">
    <location>
        <begin position="21"/>
        <end position="200"/>
    </location>
</feature>
<gene>
    <name evidence="2" type="ORF">SAMN04488045_1141</name>
</gene>
<dbReference type="OrthoDB" id="9768004at2"/>
<evidence type="ECO:0008006" key="4">
    <source>
        <dbReference type="Google" id="ProtNLM"/>
    </source>
</evidence>
<evidence type="ECO:0000313" key="2">
    <source>
        <dbReference type="EMBL" id="SEF89557.1"/>
    </source>
</evidence>
<evidence type="ECO:0000256" key="1">
    <source>
        <dbReference type="SAM" id="SignalP"/>
    </source>
</evidence>
<dbReference type="Proteomes" id="UP000236752">
    <property type="component" value="Unassembled WGS sequence"/>
</dbReference>
<dbReference type="AlphaFoldDB" id="A0A1H5VSQ2"/>
<keyword evidence="1" id="KW-0732">Signal</keyword>
<dbReference type="Pfam" id="PF08238">
    <property type="entry name" value="Sel1"/>
    <property type="match status" value="2"/>
</dbReference>